<comment type="caution">
    <text evidence="2">The sequence shown here is derived from an EMBL/GenBank/DDBJ whole genome shotgun (WGS) entry which is preliminary data.</text>
</comment>
<dbReference type="SUPFAM" id="SSF55729">
    <property type="entry name" value="Acyl-CoA N-acyltransferases (Nat)"/>
    <property type="match status" value="1"/>
</dbReference>
<dbReference type="Proteomes" id="UP000622552">
    <property type="component" value="Unassembled WGS sequence"/>
</dbReference>
<reference evidence="2" key="1">
    <citation type="submission" date="2020-11" db="EMBL/GenBank/DDBJ databases">
        <title>Sequencing the genomes of 1000 actinobacteria strains.</title>
        <authorList>
            <person name="Klenk H.-P."/>
        </authorList>
    </citation>
    <scope>NUCLEOTIDE SEQUENCE</scope>
    <source>
        <strain evidence="2">DSM 45356</strain>
    </source>
</reference>
<dbReference type="AlphaFoldDB" id="A0A8J7GKJ0"/>
<sequence length="261" mass="27616">MTDLLQLEAYFDAVPRTAARTETYGPLTLFITVDGGWPYYARPALGLAAEITAADVTKVRDRQRELGLPESFEWVDEISPSMRAAAEEAGLRVSAHPLMVLEQLSADPVDDRVRRIAANDPDLALIRGVQHVGFGAPGTMVGAAGTAERDTAAGEEPALEPLRARIRAHTTMVYAAFDPEGPLAAGMHQPVGDVTEIVGVATLPSARRRGLGAAVTRALAADALASGVRTVFLSAGDPDVARMYEQVGFRRVGTAMAGEPA</sequence>
<dbReference type="Pfam" id="PF00583">
    <property type="entry name" value="Acetyltransf_1"/>
    <property type="match status" value="1"/>
</dbReference>
<dbReference type="RefSeq" id="WP_197006483.1">
    <property type="nucleotide sequence ID" value="NZ_BONS01000006.1"/>
</dbReference>
<dbReference type="InterPro" id="IPR000182">
    <property type="entry name" value="GNAT_dom"/>
</dbReference>
<dbReference type="CDD" id="cd04301">
    <property type="entry name" value="NAT_SF"/>
    <property type="match status" value="1"/>
</dbReference>
<dbReference type="GO" id="GO:0005840">
    <property type="term" value="C:ribosome"/>
    <property type="evidence" value="ECO:0007669"/>
    <property type="project" value="UniProtKB-KW"/>
</dbReference>
<dbReference type="GO" id="GO:0016747">
    <property type="term" value="F:acyltransferase activity, transferring groups other than amino-acyl groups"/>
    <property type="evidence" value="ECO:0007669"/>
    <property type="project" value="InterPro"/>
</dbReference>
<organism evidence="2 3">
    <name type="scientific">Longispora fulva</name>
    <dbReference type="NCBI Taxonomy" id="619741"/>
    <lineage>
        <taxon>Bacteria</taxon>
        <taxon>Bacillati</taxon>
        <taxon>Actinomycetota</taxon>
        <taxon>Actinomycetes</taxon>
        <taxon>Micromonosporales</taxon>
        <taxon>Micromonosporaceae</taxon>
        <taxon>Longispora</taxon>
    </lineage>
</organism>
<dbReference type="Gene3D" id="3.40.630.30">
    <property type="match status" value="1"/>
</dbReference>
<dbReference type="InterPro" id="IPR016181">
    <property type="entry name" value="Acyl_CoA_acyltransferase"/>
</dbReference>
<dbReference type="PROSITE" id="PS51186">
    <property type="entry name" value="GNAT"/>
    <property type="match status" value="1"/>
</dbReference>
<evidence type="ECO:0000313" key="2">
    <source>
        <dbReference type="EMBL" id="MBG6139871.1"/>
    </source>
</evidence>
<accession>A0A8J7GKJ0</accession>
<evidence type="ECO:0000313" key="3">
    <source>
        <dbReference type="Proteomes" id="UP000622552"/>
    </source>
</evidence>
<evidence type="ECO:0000259" key="1">
    <source>
        <dbReference type="PROSITE" id="PS51186"/>
    </source>
</evidence>
<proteinExistence type="predicted"/>
<feature type="domain" description="N-acetyltransferase" evidence="1">
    <location>
        <begin position="124"/>
        <end position="261"/>
    </location>
</feature>
<protein>
    <submittedName>
        <fullName evidence="2">Ribosomal protein S18 acetylase RimI-like enzyme</fullName>
    </submittedName>
</protein>
<name>A0A8J7GKJ0_9ACTN</name>
<keyword evidence="2" id="KW-0687">Ribonucleoprotein</keyword>
<keyword evidence="3" id="KW-1185">Reference proteome</keyword>
<gene>
    <name evidence="2" type="ORF">IW245_006065</name>
</gene>
<dbReference type="EMBL" id="JADOUF010000001">
    <property type="protein sequence ID" value="MBG6139871.1"/>
    <property type="molecule type" value="Genomic_DNA"/>
</dbReference>
<keyword evidence="2" id="KW-0689">Ribosomal protein</keyword>